<evidence type="ECO:0000313" key="1">
    <source>
        <dbReference type="EMBL" id="MCB2409661.1"/>
    </source>
</evidence>
<evidence type="ECO:0000313" key="2">
    <source>
        <dbReference type="Proteomes" id="UP001165296"/>
    </source>
</evidence>
<comment type="caution">
    <text evidence="1">The sequence shown here is derived from an EMBL/GenBank/DDBJ whole genome shotgun (WGS) entry which is preliminary data.</text>
</comment>
<proteinExistence type="predicted"/>
<reference evidence="1" key="1">
    <citation type="submission" date="2021-10" db="EMBL/GenBank/DDBJ databases">
        <authorList>
            <person name="Dean J.D."/>
            <person name="Kim M.K."/>
            <person name="Newey C.N."/>
            <person name="Stoker T.S."/>
            <person name="Thompson D.W."/>
            <person name="Grose J.H."/>
        </authorList>
    </citation>
    <scope>NUCLEOTIDE SEQUENCE</scope>
    <source>
        <strain evidence="1">BT178</strain>
    </source>
</reference>
<dbReference type="RefSeq" id="WP_226177427.1">
    <property type="nucleotide sequence ID" value="NZ_JAJADR010000005.1"/>
</dbReference>
<protein>
    <recommendedName>
        <fullName evidence="3">DUF2290 domain-containing protein</fullName>
    </recommendedName>
</protein>
<keyword evidence="2" id="KW-1185">Reference proteome</keyword>
<sequence>MGTSLYTIANHQVPFENKSLKEIIDLILPRLNTLVLENARFLYDFAVHWCTDSAGQPTTAVQTASYWRPLREDPRYYDFDTAAFKSIAFEGPYELQLTFTESRLEIVNPPYRYKQWFCLQSADGTEAMDHRNEWRRYMRQVVYAFGGNRVLYLADNAHPMNKYLFMDEPFDLIEQALRNDFGEPATSFKQVCEQLETRYFLDQFADLP</sequence>
<name>A0ABS8AV42_9BACT</name>
<organism evidence="1 2">
    <name type="scientific">Hymenobacter lucidus</name>
    <dbReference type="NCBI Taxonomy" id="2880930"/>
    <lineage>
        <taxon>Bacteria</taxon>
        <taxon>Pseudomonadati</taxon>
        <taxon>Bacteroidota</taxon>
        <taxon>Cytophagia</taxon>
        <taxon>Cytophagales</taxon>
        <taxon>Hymenobacteraceae</taxon>
        <taxon>Hymenobacter</taxon>
    </lineage>
</organism>
<dbReference type="EMBL" id="JAJADR010000005">
    <property type="protein sequence ID" value="MCB2409661.1"/>
    <property type="molecule type" value="Genomic_DNA"/>
</dbReference>
<gene>
    <name evidence="1" type="ORF">LGH74_16845</name>
</gene>
<evidence type="ECO:0008006" key="3">
    <source>
        <dbReference type="Google" id="ProtNLM"/>
    </source>
</evidence>
<accession>A0ABS8AV42</accession>
<dbReference type="Proteomes" id="UP001165296">
    <property type="component" value="Unassembled WGS sequence"/>
</dbReference>